<feature type="transmembrane region" description="Helical" evidence="1">
    <location>
        <begin position="310"/>
        <end position="333"/>
    </location>
</feature>
<dbReference type="AlphaFoldDB" id="A0AA40A5Y5"/>
<evidence type="ECO:0000313" key="3">
    <source>
        <dbReference type="Proteomes" id="UP001172101"/>
    </source>
</evidence>
<gene>
    <name evidence="2" type="ORF">B0T26DRAFT_428866</name>
</gene>
<keyword evidence="1" id="KW-0812">Transmembrane</keyword>
<feature type="transmembrane region" description="Helical" evidence="1">
    <location>
        <begin position="345"/>
        <end position="365"/>
    </location>
</feature>
<organism evidence="2 3">
    <name type="scientific">Lasiosphaeria miniovina</name>
    <dbReference type="NCBI Taxonomy" id="1954250"/>
    <lineage>
        <taxon>Eukaryota</taxon>
        <taxon>Fungi</taxon>
        <taxon>Dikarya</taxon>
        <taxon>Ascomycota</taxon>
        <taxon>Pezizomycotina</taxon>
        <taxon>Sordariomycetes</taxon>
        <taxon>Sordariomycetidae</taxon>
        <taxon>Sordariales</taxon>
        <taxon>Lasiosphaeriaceae</taxon>
        <taxon>Lasiosphaeria</taxon>
    </lineage>
</organism>
<feature type="transmembrane region" description="Helical" evidence="1">
    <location>
        <begin position="207"/>
        <end position="224"/>
    </location>
</feature>
<comment type="caution">
    <text evidence="2">The sequence shown here is derived from an EMBL/GenBank/DDBJ whole genome shotgun (WGS) entry which is preliminary data.</text>
</comment>
<dbReference type="Proteomes" id="UP001172101">
    <property type="component" value="Unassembled WGS sequence"/>
</dbReference>
<dbReference type="RefSeq" id="XP_060293233.1">
    <property type="nucleotide sequence ID" value="XM_060434948.1"/>
</dbReference>
<feature type="transmembrane region" description="Helical" evidence="1">
    <location>
        <begin position="468"/>
        <end position="489"/>
    </location>
</feature>
<name>A0AA40A5Y5_9PEZI</name>
<feature type="transmembrane region" description="Helical" evidence="1">
    <location>
        <begin position="412"/>
        <end position="430"/>
    </location>
</feature>
<proteinExistence type="predicted"/>
<evidence type="ECO:0000256" key="1">
    <source>
        <dbReference type="SAM" id="Phobius"/>
    </source>
</evidence>
<accession>A0AA40A5Y5</accession>
<dbReference type="GeneID" id="85318218"/>
<evidence type="ECO:0000313" key="2">
    <source>
        <dbReference type="EMBL" id="KAK0709929.1"/>
    </source>
</evidence>
<sequence length="573" mass="63306">MSRIPLVMGIDPAPSYDWFKGFDYSWFDAGNLGGLSSVPFFETVPERLDGLLETSSARQQLRLGFGPGDCKTLSGSPNCTEACSDPSFLFTPTNLRACAALAGAALLVQNGTYSVDRSDAQTAKAIGFWHVPDLSTYNAIDVFTRVAQCIPQSCTVARLGECAENVQDLGSVEIKADNLALISSRLGHYCDGVGLEINTDIAGPGVLLSYFLQTSLVVLFWLILKISRSWVRHVGVPFRCLTRQSKDEFQDRLAAVQSQLERSRLGTAVTASLMEFQEVQIYFIISAQIATIIAYNPHLTNTLGNNNSSYAAVILNSGLAAFLNISSMGCIFLAQCALHKAGMRWWYIFSIMTISFILALNMFAIRDQLMPPVELLWEQFKDDAPLPLCGNNPSPMTYCGQSVDTGYLDNDVVGFVISGLGSLTWVGLFIDQLNFSLQTQHPTLRQRLCTKLNRYEGIVRRKSKVWRVLGNAYWLVIEFALVCLVGYHLSQLILVLENVSIGDIGKWGFGQLIAVMVWAPTIIKCIYFNAFGVKGGFEERIPKDYKIIRESEPEDSSPQELYKGLGQQLTSGT</sequence>
<feature type="transmembrane region" description="Helical" evidence="1">
    <location>
        <begin position="281"/>
        <end position="298"/>
    </location>
</feature>
<reference evidence="2" key="1">
    <citation type="submission" date="2023-06" db="EMBL/GenBank/DDBJ databases">
        <title>Genome-scale phylogeny and comparative genomics of the fungal order Sordariales.</title>
        <authorList>
            <consortium name="Lawrence Berkeley National Laboratory"/>
            <person name="Hensen N."/>
            <person name="Bonometti L."/>
            <person name="Westerberg I."/>
            <person name="Brannstrom I.O."/>
            <person name="Guillou S."/>
            <person name="Cros-Aarteil S."/>
            <person name="Calhoun S."/>
            <person name="Haridas S."/>
            <person name="Kuo A."/>
            <person name="Mondo S."/>
            <person name="Pangilinan J."/>
            <person name="Riley R."/>
            <person name="LaButti K."/>
            <person name="Andreopoulos B."/>
            <person name="Lipzen A."/>
            <person name="Chen C."/>
            <person name="Yanf M."/>
            <person name="Daum C."/>
            <person name="Ng V."/>
            <person name="Clum A."/>
            <person name="Steindorff A."/>
            <person name="Ohm R."/>
            <person name="Martin F."/>
            <person name="Silar P."/>
            <person name="Natvig D."/>
            <person name="Lalanne C."/>
            <person name="Gautier V."/>
            <person name="Ament-velasquez S.L."/>
            <person name="Kruys A."/>
            <person name="Hutchinson M.I."/>
            <person name="Powell A.J."/>
            <person name="Barry K."/>
            <person name="Miller A.N."/>
            <person name="Grigoriev I.V."/>
            <person name="Debuchy R."/>
            <person name="Gladieux P."/>
            <person name="Thoren M.H."/>
            <person name="Johannesson H."/>
        </authorList>
    </citation>
    <scope>NUCLEOTIDE SEQUENCE</scope>
    <source>
        <strain evidence="2">SMH2392-1A</strain>
    </source>
</reference>
<keyword evidence="1" id="KW-1133">Transmembrane helix</keyword>
<dbReference type="EMBL" id="JAUIRO010000006">
    <property type="protein sequence ID" value="KAK0709929.1"/>
    <property type="molecule type" value="Genomic_DNA"/>
</dbReference>
<protein>
    <submittedName>
        <fullName evidence="2">Uncharacterized protein</fullName>
    </submittedName>
</protein>
<feature type="transmembrane region" description="Helical" evidence="1">
    <location>
        <begin position="509"/>
        <end position="530"/>
    </location>
</feature>
<keyword evidence="3" id="KW-1185">Reference proteome</keyword>
<keyword evidence="1" id="KW-0472">Membrane</keyword>